<dbReference type="InterPro" id="IPR015050">
    <property type="entry name" value="BofC_C"/>
</dbReference>
<dbReference type="AlphaFoldDB" id="A0A3G3JZA6"/>
<organism evidence="2 3">
    <name type="scientific">Cohnella candidum</name>
    <dbReference type="NCBI Taxonomy" id="2674991"/>
    <lineage>
        <taxon>Bacteria</taxon>
        <taxon>Bacillati</taxon>
        <taxon>Bacillota</taxon>
        <taxon>Bacilli</taxon>
        <taxon>Bacillales</taxon>
        <taxon>Paenibacillaceae</taxon>
        <taxon>Cohnella</taxon>
    </lineage>
</organism>
<dbReference type="EMBL" id="CP033433">
    <property type="protein sequence ID" value="AYQ73191.1"/>
    <property type="molecule type" value="Genomic_DNA"/>
</dbReference>
<dbReference type="Pfam" id="PF08955">
    <property type="entry name" value="BofC_C"/>
    <property type="match status" value="1"/>
</dbReference>
<name>A0A3G3JZA6_9BACL</name>
<protein>
    <recommendedName>
        <fullName evidence="1">Bypass of forespore C C-terminal domain-containing protein</fullName>
    </recommendedName>
</protein>
<keyword evidence="3" id="KW-1185">Reference proteome</keyword>
<reference evidence="2 3" key="1">
    <citation type="submission" date="2018-10" db="EMBL/GenBank/DDBJ databases">
        <title>Genome Sequence of Cohnella sp.</title>
        <authorList>
            <person name="Srinivasan S."/>
            <person name="Kim M.K."/>
        </authorList>
    </citation>
    <scope>NUCLEOTIDE SEQUENCE [LARGE SCALE GENOMIC DNA]</scope>
    <source>
        <strain evidence="2 3">18JY8-7</strain>
    </source>
</reference>
<evidence type="ECO:0000313" key="2">
    <source>
        <dbReference type="EMBL" id="AYQ73191.1"/>
    </source>
</evidence>
<dbReference type="KEGG" id="coh:EAV92_11805"/>
<proteinExistence type="predicted"/>
<dbReference type="InterPro" id="IPR038117">
    <property type="entry name" value="BofC_C_sf"/>
</dbReference>
<dbReference type="Gene3D" id="3.30.70.1740">
    <property type="entry name" value="Bypass-of-forespore C, C-terminal domain"/>
    <property type="match status" value="1"/>
</dbReference>
<sequence length="235" mass="25953">MFRFRAMKELKKKLKRRRRPLLSLGMLAAVFLAASAAGIGGAAIIQRAALGGSDAAPAVVSVPENADKPASASADNPRAKVLQALAGWKGEVELVLHRVYWCGEEDRMLGSRSAQEAAELLKSRRDWDAVFEAGGRLLLREQVEDLSPACRQTATIGMDEDGNLSLFDGPPRKDNVVRTFFQLDIRSLESSLSKERLHELEDGIRVSDRDEYNSVLSSFSDYAYRKSKGVMKQEP</sequence>
<feature type="domain" description="Bypass of forespore C C-terminal" evidence="1">
    <location>
        <begin position="144"/>
        <end position="220"/>
    </location>
</feature>
<dbReference type="Proteomes" id="UP000269097">
    <property type="component" value="Chromosome"/>
</dbReference>
<gene>
    <name evidence="2" type="ORF">EAV92_11805</name>
</gene>
<evidence type="ECO:0000259" key="1">
    <source>
        <dbReference type="Pfam" id="PF08955"/>
    </source>
</evidence>
<dbReference type="RefSeq" id="WP_123041273.1">
    <property type="nucleotide sequence ID" value="NZ_CP033433.1"/>
</dbReference>
<evidence type="ECO:0000313" key="3">
    <source>
        <dbReference type="Proteomes" id="UP000269097"/>
    </source>
</evidence>
<accession>A0A3G3JZA6</accession>